<feature type="transmembrane region" description="Helical" evidence="4">
    <location>
        <begin position="12"/>
        <end position="31"/>
    </location>
</feature>
<protein>
    <submittedName>
        <fullName evidence="5">Flp pilus assembly protein TadD, contains TPR repeats</fullName>
    </submittedName>
</protein>
<dbReference type="InterPro" id="IPR052346">
    <property type="entry name" value="O-mannosyl-transferase_TMTC"/>
</dbReference>
<keyword evidence="6" id="KW-1185">Reference proteome</keyword>
<dbReference type="SMART" id="SM00028">
    <property type="entry name" value="TPR"/>
    <property type="match status" value="5"/>
</dbReference>
<sequence>MLEGGVKKLSREWGIGLGLIALAVLLVYYPVFDFSLISAGDYQVIFGNPIVRSGLSMEDWPQILGLESGKPWGPLAALVHAAVFRLFKDSAAAHHLVNVGVHLINSWLVLLILSLSTGDKRKSILTALFFAILPVSVGAAAWIAQLRALLCAMFCLAGVFIYVLKKGVGGRLWPAAVLLCHVIALLCGPEAIAFPFMLVILDYWPLGRMDDGAGSKTSFRGKIPLLIASAMGMALALIPYRSLEWNAGITDLFYSQLGHIFYCLKMIFSPEGMTIFYPYFVEPIPYALKIFQSVILLMTWLIYKAREKRPALWAGWLWFLFVQFGTPFWLQSPAEFIFADWHVYLPSIGLIWAVVWLFPSYEKTAHFRTKVLALVLVAALVPNYLAARDYLNSWRSDREAFMRNLRFYLDYPPSLVGLANWLNANGYEELAFSRFYKAVEVDPGYAPAHYYLANALAAKGDYAGAEAHYREALRLKPGNLRALSRLGALLTRMGRPDEAVPLLEKALRADPAGEEPLTTLAGALASLDMLHQAEKYYRTALGLHPNSGAAAQGLAGVLVRTGRPEEAAPLLEKNLAMGFNKAETHFSLGDVYLQVRDYPQAASQFRMAIAEDPGLAKAHNSLGAVLLVMGRKQEAMEQFSKALDLDPNYAMARKNLEYVQKLISSGK</sequence>
<dbReference type="Pfam" id="PF14559">
    <property type="entry name" value="TPR_19"/>
    <property type="match status" value="2"/>
</dbReference>
<feature type="transmembrane region" description="Helical" evidence="4">
    <location>
        <begin position="286"/>
        <end position="303"/>
    </location>
</feature>
<gene>
    <name evidence="5" type="ORF">SAMN02745216_00477</name>
</gene>
<feature type="repeat" description="TPR" evidence="3">
    <location>
        <begin position="616"/>
        <end position="649"/>
    </location>
</feature>
<dbReference type="PANTHER" id="PTHR44227:SF3">
    <property type="entry name" value="PROTEIN O-MANNOSYL-TRANSFERASE TMTC4"/>
    <property type="match status" value="1"/>
</dbReference>
<feature type="transmembrane region" description="Helical" evidence="4">
    <location>
        <begin position="146"/>
        <end position="164"/>
    </location>
</feature>
<dbReference type="Pfam" id="PF13432">
    <property type="entry name" value="TPR_16"/>
    <property type="match status" value="1"/>
</dbReference>
<dbReference type="EMBL" id="FQZU01000002">
    <property type="protein sequence ID" value="SHI77543.1"/>
    <property type="molecule type" value="Genomic_DNA"/>
</dbReference>
<feature type="transmembrane region" description="Helical" evidence="4">
    <location>
        <begin position="176"/>
        <end position="201"/>
    </location>
</feature>
<reference evidence="6" key="1">
    <citation type="submission" date="2016-11" db="EMBL/GenBank/DDBJ databases">
        <authorList>
            <person name="Varghese N."/>
            <person name="Submissions S."/>
        </authorList>
    </citation>
    <scope>NUCLEOTIDE SEQUENCE [LARGE SCALE GENOMIC DNA]</scope>
    <source>
        <strain evidence="6">DSM 16219</strain>
    </source>
</reference>
<dbReference type="InterPro" id="IPR019734">
    <property type="entry name" value="TPR_rpt"/>
</dbReference>
<evidence type="ECO:0000313" key="6">
    <source>
        <dbReference type="Proteomes" id="UP000183994"/>
    </source>
</evidence>
<dbReference type="InterPro" id="IPR011990">
    <property type="entry name" value="TPR-like_helical_dom_sf"/>
</dbReference>
<keyword evidence="4" id="KW-1133">Transmembrane helix</keyword>
<keyword evidence="2 3" id="KW-0802">TPR repeat</keyword>
<evidence type="ECO:0000256" key="4">
    <source>
        <dbReference type="SAM" id="Phobius"/>
    </source>
</evidence>
<feature type="transmembrane region" description="Helical" evidence="4">
    <location>
        <begin position="310"/>
        <end position="329"/>
    </location>
</feature>
<dbReference type="STRING" id="1121393.SAMN02745216_00477"/>
<feature type="repeat" description="TPR" evidence="3">
    <location>
        <begin position="582"/>
        <end position="615"/>
    </location>
</feature>
<dbReference type="Proteomes" id="UP000183994">
    <property type="component" value="Unassembled WGS sequence"/>
</dbReference>
<dbReference type="AlphaFoldDB" id="A0A1M6DWM2"/>
<feature type="repeat" description="TPR" evidence="3">
    <location>
        <begin position="480"/>
        <end position="513"/>
    </location>
</feature>
<evidence type="ECO:0000313" key="5">
    <source>
        <dbReference type="EMBL" id="SHI77543.1"/>
    </source>
</evidence>
<name>A0A1M6DWM2_9BACT</name>
<feature type="transmembrane region" description="Helical" evidence="4">
    <location>
        <begin position="123"/>
        <end position="140"/>
    </location>
</feature>
<dbReference type="Gene3D" id="1.25.40.10">
    <property type="entry name" value="Tetratricopeptide repeat domain"/>
    <property type="match status" value="2"/>
</dbReference>
<accession>A0A1M6DWM2</accession>
<dbReference type="PROSITE" id="PS50005">
    <property type="entry name" value="TPR"/>
    <property type="match status" value="4"/>
</dbReference>
<feature type="transmembrane region" description="Helical" evidence="4">
    <location>
        <begin position="96"/>
        <end position="116"/>
    </location>
</feature>
<keyword evidence="4" id="KW-0812">Transmembrane</keyword>
<feature type="transmembrane region" description="Helical" evidence="4">
    <location>
        <begin position="371"/>
        <end position="387"/>
    </location>
</feature>
<dbReference type="OrthoDB" id="127293at2"/>
<keyword evidence="1" id="KW-0677">Repeat</keyword>
<dbReference type="PROSITE" id="PS50293">
    <property type="entry name" value="TPR_REGION"/>
    <property type="match status" value="2"/>
</dbReference>
<feature type="transmembrane region" description="Helical" evidence="4">
    <location>
        <begin position="341"/>
        <end position="359"/>
    </location>
</feature>
<dbReference type="SUPFAM" id="SSF48452">
    <property type="entry name" value="TPR-like"/>
    <property type="match status" value="1"/>
</dbReference>
<feature type="transmembrane region" description="Helical" evidence="4">
    <location>
        <begin position="260"/>
        <end position="280"/>
    </location>
</feature>
<evidence type="ECO:0000256" key="2">
    <source>
        <dbReference type="ARBA" id="ARBA00022803"/>
    </source>
</evidence>
<keyword evidence="4" id="KW-0472">Membrane</keyword>
<feature type="transmembrane region" description="Helical" evidence="4">
    <location>
        <begin position="221"/>
        <end position="240"/>
    </location>
</feature>
<proteinExistence type="predicted"/>
<evidence type="ECO:0000256" key="1">
    <source>
        <dbReference type="ARBA" id="ARBA00022737"/>
    </source>
</evidence>
<evidence type="ECO:0000256" key="3">
    <source>
        <dbReference type="PROSITE-ProRule" id="PRU00339"/>
    </source>
</evidence>
<feature type="repeat" description="TPR" evidence="3">
    <location>
        <begin position="446"/>
        <end position="479"/>
    </location>
</feature>
<organism evidence="5 6">
    <name type="scientific">Desulfatibacillum alkenivorans DSM 16219</name>
    <dbReference type="NCBI Taxonomy" id="1121393"/>
    <lineage>
        <taxon>Bacteria</taxon>
        <taxon>Pseudomonadati</taxon>
        <taxon>Thermodesulfobacteriota</taxon>
        <taxon>Desulfobacteria</taxon>
        <taxon>Desulfobacterales</taxon>
        <taxon>Desulfatibacillaceae</taxon>
        <taxon>Desulfatibacillum</taxon>
    </lineage>
</organism>
<dbReference type="PANTHER" id="PTHR44227">
    <property type="match status" value="1"/>
</dbReference>